<dbReference type="InterPro" id="IPR003346">
    <property type="entry name" value="Transposase_20"/>
</dbReference>
<dbReference type="EMBL" id="NQJD01000039">
    <property type="protein sequence ID" value="TAA74126.1"/>
    <property type="molecule type" value="Genomic_DNA"/>
</dbReference>
<dbReference type="Proteomes" id="UP000316238">
    <property type="component" value="Unassembled WGS sequence"/>
</dbReference>
<dbReference type="GO" id="GO:0004803">
    <property type="term" value="F:transposase activity"/>
    <property type="evidence" value="ECO:0007669"/>
    <property type="project" value="InterPro"/>
</dbReference>
<keyword evidence="4" id="KW-1185">Reference proteome</keyword>
<reference evidence="3" key="1">
    <citation type="submission" date="2017-07" db="EMBL/GenBank/DDBJ databases">
        <title>The cable genome - Insights into the physiology and evolution of filamentous bacteria capable of sulfide oxidation via long distance electron transfer.</title>
        <authorList>
            <person name="Thorup C."/>
            <person name="Bjerg J.T."/>
            <person name="Schreiber L."/>
            <person name="Nielsen L.P."/>
            <person name="Kjeldsen K.U."/>
            <person name="Boesen T."/>
            <person name="Boggild A."/>
            <person name="Meysman F."/>
            <person name="Geelhoed J."/>
            <person name="Schramm A."/>
        </authorList>
    </citation>
    <scope>NUCLEOTIDE SEQUENCE [LARGE SCALE GENOMIC DNA]</scope>
    <source>
        <strain evidence="3">GS</strain>
    </source>
</reference>
<gene>
    <name evidence="3" type="ORF">CDV28_13925</name>
</gene>
<dbReference type="GO" id="GO:0003677">
    <property type="term" value="F:DNA binding"/>
    <property type="evidence" value="ECO:0007669"/>
    <property type="project" value="InterPro"/>
</dbReference>
<feature type="domain" description="Transposase IS116/IS110/IS902 C-terminal" evidence="2">
    <location>
        <begin position="172"/>
        <end position="208"/>
    </location>
</feature>
<name>A0A521FZD1_9BACT</name>
<accession>A0A521FZD1</accession>
<comment type="caution">
    <text evidence="3">The sequence shown here is derived from an EMBL/GenBank/DDBJ whole genome shotgun (WGS) entry which is preliminary data.</text>
</comment>
<dbReference type="InterPro" id="IPR047650">
    <property type="entry name" value="Transpos_IS110"/>
</dbReference>
<evidence type="ECO:0000313" key="3">
    <source>
        <dbReference type="EMBL" id="TAA74126.1"/>
    </source>
</evidence>
<dbReference type="GO" id="GO:0006313">
    <property type="term" value="P:DNA transposition"/>
    <property type="evidence" value="ECO:0007669"/>
    <property type="project" value="InterPro"/>
</dbReference>
<dbReference type="Pfam" id="PF01548">
    <property type="entry name" value="DEDD_Tnp_IS110"/>
    <property type="match status" value="1"/>
</dbReference>
<feature type="non-terminal residue" evidence="3">
    <location>
        <position position="208"/>
    </location>
</feature>
<dbReference type="PANTHER" id="PTHR33055:SF3">
    <property type="entry name" value="PUTATIVE TRANSPOSASE FOR IS117-RELATED"/>
    <property type="match status" value="1"/>
</dbReference>
<protein>
    <submittedName>
        <fullName evidence="3">Transposase</fullName>
    </submittedName>
</protein>
<dbReference type="Pfam" id="PF02371">
    <property type="entry name" value="Transposase_20"/>
    <property type="match status" value="1"/>
</dbReference>
<proteinExistence type="predicted"/>
<feature type="domain" description="Transposase IS110-like N-terminal" evidence="1">
    <location>
        <begin position="44"/>
        <end position="128"/>
    </location>
</feature>
<evidence type="ECO:0000259" key="1">
    <source>
        <dbReference type="Pfam" id="PF01548"/>
    </source>
</evidence>
<dbReference type="InterPro" id="IPR002525">
    <property type="entry name" value="Transp_IS110-like_N"/>
</dbReference>
<organism evidence="3 4">
    <name type="scientific">Candidatus Electronema aureum</name>
    <dbReference type="NCBI Taxonomy" id="2005002"/>
    <lineage>
        <taxon>Bacteria</taxon>
        <taxon>Pseudomonadati</taxon>
        <taxon>Thermodesulfobacteriota</taxon>
        <taxon>Desulfobulbia</taxon>
        <taxon>Desulfobulbales</taxon>
        <taxon>Desulfobulbaceae</taxon>
        <taxon>Candidatus Electronema</taxon>
    </lineage>
</organism>
<dbReference type="PANTHER" id="PTHR33055">
    <property type="entry name" value="TRANSPOSASE FOR INSERTION SEQUENCE ELEMENT IS1111A"/>
    <property type="match status" value="1"/>
</dbReference>
<evidence type="ECO:0000313" key="4">
    <source>
        <dbReference type="Proteomes" id="UP000316238"/>
    </source>
</evidence>
<dbReference type="AlphaFoldDB" id="A0A521FZD1"/>
<evidence type="ECO:0000259" key="2">
    <source>
        <dbReference type="Pfam" id="PF02371"/>
    </source>
</evidence>
<sequence length="208" mass="23072">MSVSQMRILGIDVAKAKLDIALLLPDGKFRSEVIANTPEGFEKLAAFLAEKGHAVSVVNPAQISAFGSAALSRTKTDKKDARLIARFCAERRPPLWEPSPPVPAELRSLVIRRDALERMRTQEMNRLHVARAEVQQSVERHVAYLEREIKEIDSEIQRKTDGDASLKKQRVLLDSVPGLGAKTIPVLLSFFSGKRFRSSRQAAAYAGL</sequence>